<name>J4IBW6_9APHY</name>
<protein>
    <submittedName>
        <fullName evidence="1">Uncharacterized protein</fullName>
    </submittedName>
</protein>
<organism evidence="1 2">
    <name type="scientific">Fibroporia radiculosa</name>
    <dbReference type="NCBI Taxonomy" id="599839"/>
    <lineage>
        <taxon>Eukaryota</taxon>
        <taxon>Fungi</taxon>
        <taxon>Dikarya</taxon>
        <taxon>Basidiomycota</taxon>
        <taxon>Agaricomycotina</taxon>
        <taxon>Agaricomycetes</taxon>
        <taxon>Polyporales</taxon>
        <taxon>Fibroporiaceae</taxon>
        <taxon>Fibroporia</taxon>
    </lineage>
</organism>
<evidence type="ECO:0000313" key="1">
    <source>
        <dbReference type="EMBL" id="CCM05376.1"/>
    </source>
</evidence>
<proteinExistence type="predicted"/>
<keyword evidence="2" id="KW-1185">Reference proteome</keyword>
<dbReference type="HOGENOM" id="CLU_150802_0_0_1"/>
<dbReference type="InParanoid" id="J4IBW6"/>
<dbReference type="EMBL" id="HE797189">
    <property type="protein sequence ID" value="CCM05376.1"/>
    <property type="molecule type" value="Genomic_DNA"/>
</dbReference>
<dbReference type="RefSeq" id="XP_012184659.1">
    <property type="nucleotide sequence ID" value="XM_012329269.1"/>
</dbReference>
<gene>
    <name evidence="1" type="ORF">FIBRA_07592</name>
</gene>
<evidence type="ECO:0000313" key="2">
    <source>
        <dbReference type="Proteomes" id="UP000006352"/>
    </source>
</evidence>
<sequence>MPRPSEFSLRLQHGITGGFAPPTASAIYTITASPSQPMLQIGTAIRPDGTPSLQDASIKSLSSSDESVNTLLEELHTILQSLPTEYPPGSEDIYGMDTSIAYGSKDLTWMNGGPQGCGTGQSERKATEAERAKFGRAVSIVNELVEKAS</sequence>
<accession>J4IBW6</accession>
<dbReference type="GeneID" id="24100287"/>
<dbReference type="Proteomes" id="UP000006352">
    <property type="component" value="Unassembled WGS sequence"/>
</dbReference>
<dbReference type="AlphaFoldDB" id="J4IBW6"/>
<dbReference type="OrthoDB" id="5366606at2759"/>
<reference evidence="1 2" key="1">
    <citation type="journal article" date="2012" name="Appl. Environ. Microbiol.">
        <title>Short-read sequencing for genomic analysis of the brown rot fungus Fibroporia radiculosa.</title>
        <authorList>
            <person name="Tang J.D."/>
            <person name="Perkins A.D."/>
            <person name="Sonstegard T.S."/>
            <person name="Schroeder S.G."/>
            <person name="Burgess S.C."/>
            <person name="Diehl S.V."/>
        </authorList>
    </citation>
    <scope>NUCLEOTIDE SEQUENCE [LARGE SCALE GENOMIC DNA]</scope>
    <source>
        <strain evidence="1 2">TFFH 294</strain>
    </source>
</reference>